<feature type="transmembrane region" description="Helical" evidence="7">
    <location>
        <begin position="20"/>
        <end position="36"/>
    </location>
</feature>
<feature type="transmembrane region" description="Helical" evidence="7">
    <location>
        <begin position="107"/>
        <end position="138"/>
    </location>
</feature>
<dbReference type="InterPro" id="IPR004358">
    <property type="entry name" value="Sig_transdc_His_kin-like_C"/>
</dbReference>
<sequence>MRGARITPLTLSRYWHRRIYEVAFLLSLAILALYVVPKVTNVAPSGLFSITIFVAVLAGLTAVLSVIFYLVTLKKESFIQPFIAYVAFAATVGVLVVQTGGTGSPFIMLWLLVAFVSPIFAVYGWLPMFIVTAIFLMIAYIETRFGVSVVAIVLFSSILPTVIGMLVWRARGQLTEQERNVKTLANELSEVANRSEIVINAIGDGVIAIDAQGTIQLINPAAQGILGWGKQDALALHYKSILQLTDLNNKELDPATDPIMQVLNTNQQIRSNTLIIKTKSGKKITSSLVVSPIGTPGSGVITVFRDMTKEKAEEQEQAEFISTASHEMRTPVASIEGYLGLALNPNTAQIDAKARDFIMKAHEAAQHLGHLFQDLLDVSKSEDGRMINNPKVVDMADFTKTIVQGLTQKATDKGLSLIYKPTDNSNQKTITPVFFVNQDNDHIREILDNLIENAIKYTLKGNVVVDVQGSDSKVVVSVKDSGLGIPTEDVPHLFQKFYRVDNQDRSSIGGTGLGLYLSRRLAEAMQGRLYLESVHGQGSTFFLELPRISSQEAEQLRRQQFATAAQAITQNESTIAATAPAMPPVVTPYPQTSQPTAAATASPSSGVKPATTVPRGESLSREQIQAHVKQLEEMARQMQTDVATTPPAVAPPEILTPVPAPTIIPVRPVTSTPAPRTGQQ</sequence>
<keyword evidence="11" id="KW-1185">Reference proteome</keyword>
<keyword evidence="7" id="KW-1133">Transmembrane helix</keyword>
<evidence type="ECO:0000256" key="5">
    <source>
        <dbReference type="ARBA" id="ARBA00022777"/>
    </source>
</evidence>
<feature type="domain" description="Histidine kinase" evidence="8">
    <location>
        <begin position="323"/>
        <end position="549"/>
    </location>
</feature>
<dbReference type="InterPro" id="IPR036097">
    <property type="entry name" value="HisK_dim/P_sf"/>
</dbReference>
<evidence type="ECO:0000256" key="2">
    <source>
        <dbReference type="ARBA" id="ARBA00012438"/>
    </source>
</evidence>
<dbReference type="SMART" id="SM00091">
    <property type="entry name" value="PAS"/>
    <property type="match status" value="1"/>
</dbReference>
<dbReference type="InterPro" id="IPR036890">
    <property type="entry name" value="HATPase_C_sf"/>
</dbReference>
<keyword evidence="3" id="KW-0597">Phosphoprotein</keyword>
<feature type="domain" description="PAS" evidence="9">
    <location>
        <begin position="191"/>
        <end position="234"/>
    </location>
</feature>
<keyword evidence="5" id="KW-0418">Kinase</keyword>
<keyword evidence="7" id="KW-0812">Transmembrane</keyword>
<dbReference type="Gene3D" id="1.10.287.130">
    <property type="match status" value="1"/>
</dbReference>
<evidence type="ECO:0000313" key="10">
    <source>
        <dbReference type="EMBL" id="RWZ78631.1"/>
    </source>
</evidence>
<dbReference type="PRINTS" id="PR00344">
    <property type="entry name" value="BCTRLSENSOR"/>
</dbReference>
<dbReference type="SUPFAM" id="SSF55874">
    <property type="entry name" value="ATPase domain of HSP90 chaperone/DNA topoisomerase II/histidine kinase"/>
    <property type="match status" value="1"/>
</dbReference>
<keyword evidence="4" id="KW-0808">Transferase</keyword>
<gene>
    <name evidence="10" type="ORF">EOT05_02670</name>
</gene>
<feature type="compositionally biased region" description="Polar residues" evidence="6">
    <location>
        <begin position="669"/>
        <end position="680"/>
    </location>
</feature>
<dbReference type="CDD" id="cd00082">
    <property type="entry name" value="HisKA"/>
    <property type="match status" value="1"/>
</dbReference>
<dbReference type="EMBL" id="SCKX01000001">
    <property type="protein sequence ID" value="RWZ78631.1"/>
    <property type="molecule type" value="Genomic_DNA"/>
</dbReference>
<dbReference type="Pfam" id="PF00989">
    <property type="entry name" value="PAS"/>
    <property type="match status" value="1"/>
</dbReference>
<dbReference type="PROSITE" id="PS50109">
    <property type="entry name" value="HIS_KIN"/>
    <property type="match status" value="1"/>
</dbReference>
<evidence type="ECO:0000256" key="7">
    <source>
        <dbReference type="SAM" id="Phobius"/>
    </source>
</evidence>
<feature type="region of interest" description="Disordered" evidence="6">
    <location>
        <begin position="587"/>
        <end position="622"/>
    </location>
</feature>
<dbReference type="SMART" id="SM00388">
    <property type="entry name" value="HisKA"/>
    <property type="match status" value="1"/>
</dbReference>
<dbReference type="Pfam" id="PF00512">
    <property type="entry name" value="HisKA"/>
    <property type="match status" value="1"/>
</dbReference>
<dbReference type="Gene3D" id="3.30.450.20">
    <property type="entry name" value="PAS domain"/>
    <property type="match status" value="1"/>
</dbReference>
<accession>A0A4Q0AHH9</accession>
<dbReference type="CDD" id="cd00130">
    <property type="entry name" value="PAS"/>
    <property type="match status" value="1"/>
</dbReference>
<feature type="transmembrane region" description="Helical" evidence="7">
    <location>
        <begin position="82"/>
        <end position="101"/>
    </location>
</feature>
<dbReference type="GO" id="GO:0000155">
    <property type="term" value="F:phosphorelay sensor kinase activity"/>
    <property type="evidence" value="ECO:0007669"/>
    <property type="project" value="InterPro"/>
</dbReference>
<evidence type="ECO:0000256" key="1">
    <source>
        <dbReference type="ARBA" id="ARBA00000085"/>
    </source>
</evidence>
<evidence type="ECO:0000256" key="3">
    <source>
        <dbReference type="ARBA" id="ARBA00022553"/>
    </source>
</evidence>
<evidence type="ECO:0000313" key="11">
    <source>
        <dbReference type="Proteomes" id="UP000289257"/>
    </source>
</evidence>
<keyword evidence="7" id="KW-0472">Membrane</keyword>
<dbReference type="GO" id="GO:0006355">
    <property type="term" value="P:regulation of DNA-templated transcription"/>
    <property type="evidence" value="ECO:0007669"/>
    <property type="project" value="InterPro"/>
</dbReference>
<name>A0A4Q0AHH9_9BACT</name>
<dbReference type="Proteomes" id="UP000289257">
    <property type="component" value="Unassembled WGS sequence"/>
</dbReference>
<feature type="transmembrane region" description="Helical" evidence="7">
    <location>
        <begin position="48"/>
        <end position="70"/>
    </location>
</feature>
<dbReference type="Gene3D" id="3.30.565.10">
    <property type="entry name" value="Histidine kinase-like ATPase, C-terminal domain"/>
    <property type="match status" value="1"/>
</dbReference>
<dbReference type="EC" id="2.7.13.3" evidence="2"/>
<dbReference type="SMART" id="SM00387">
    <property type="entry name" value="HATPase_c"/>
    <property type="match status" value="1"/>
</dbReference>
<dbReference type="PANTHER" id="PTHR43047">
    <property type="entry name" value="TWO-COMPONENT HISTIDINE PROTEIN KINASE"/>
    <property type="match status" value="1"/>
</dbReference>
<dbReference type="GO" id="GO:0005886">
    <property type="term" value="C:plasma membrane"/>
    <property type="evidence" value="ECO:0007669"/>
    <property type="project" value="TreeGrafter"/>
</dbReference>
<dbReference type="SUPFAM" id="SSF55785">
    <property type="entry name" value="PYP-like sensor domain (PAS domain)"/>
    <property type="match status" value="1"/>
</dbReference>
<proteinExistence type="predicted"/>
<evidence type="ECO:0000259" key="9">
    <source>
        <dbReference type="PROSITE" id="PS50112"/>
    </source>
</evidence>
<dbReference type="InterPro" id="IPR005467">
    <property type="entry name" value="His_kinase_dom"/>
</dbReference>
<dbReference type="InterPro" id="IPR013767">
    <property type="entry name" value="PAS_fold"/>
</dbReference>
<feature type="transmembrane region" description="Helical" evidence="7">
    <location>
        <begin position="145"/>
        <end position="168"/>
    </location>
</feature>
<dbReference type="InterPro" id="IPR035965">
    <property type="entry name" value="PAS-like_dom_sf"/>
</dbReference>
<dbReference type="SUPFAM" id="SSF47384">
    <property type="entry name" value="Homodimeric domain of signal transducing histidine kinase"/>
    <property type="match status" value="1"/>
</dbReference>
<dbReference type="NCBIfam" id="TIGR00229">
    <property type="entry name" value="sensory_box"/>
    <property type="match status" value="1"/>
</dbReference>
<evidence type="ECO:0000256" key="6">
    <source>
        <dbReference type="SAM" id="MobiDB-lite"/>
    </source>
</evidence>
<dbReference type="AlphaFoldDB" id="A0A4Q0AHH9"/>
<organism evidence="10 11">
    <name type="scientific">Candidatus Microsaccharimonas sossegonensis</name>
    <dbReference type="NCBI Taxonomy" id="2506948"/>
    <lineage>
        <taxon>Bacteria</taxon>
        <taxon>Candidatus Saccharimonadota</taxon>
        <taxon>Candidatus Saccharimonadia</taxon>
        <taxon>Candidatus Saccharimonadales</taxon>
        <taxon>Candidatus Saccharimonadaceae</taxon>
        <taxon>Candidatus Microsaccharimonas</taxon>
    </lineage>
</organism>
<evidence type="ECO:0000259" key="8">
    <source>
        <dbReference type="PROSITE" id="PS50109"/>
    </source>
</evidence>
<evidence type="ECO:0000256" key="4">
    <source>
        <dbReference type="ARBA" id="ARBA00022679"/>
    </source>
</evidence>
<dbReference type="FunFam" id="3.30.565.10:FF:000006">
    <property type="entry name" value="Sensor histidine kinase WalK"/>
    <property type="match status" value="1"/>
</dbReference>
<dbReference type="InterPro" id="IPR003661">
    <property type="entry name" value="HisK_dim/P_dom"/>
</dbReference>
<protein>
    <recommendedName>
        <fullName evidence="2">histidine kinase</fullName>
        <ecNumber evidence="2">2.7.13.3</ecNumber>
    </recommendedName>
</protein>
<dbReference type="InterPro" id="IPR000014">
    <property type="entry name" value="PAS"/>
</dbReference>
<dbReference type="PROSITE" id="PS50112">
    <property type="entry name" value="PAS"/>
    <property type="match status" value="1"/>
</dbReference>
<dbReference type="InterPro" id="IPR003594">
    <property type="entry name" value="HATPase_dom"/>
</dbReference>
<comment type="caution">
    <text evidence="10">The sequence shown here is derived from an EMBL/GenBank/DDBJ whole genome shotgun (WGS) entry which is preliminary data.</text>
</comment>
<reference evidence="10" key="1">
    <citation type="submission" date="2019-01" db="EMBL/GenBank/DDBJ databases">
        <title>Genomic signatures and co-occurrence patterns of the ultra-small Saccharimodia (Patescibacteria phylum) suggest a symbiotic lifestyle.</title>
        <authorList>
            <person name="Lemos L."/>
            <person name="Medeiros J."/>
            <person name="Andreote F."/>
            <person name="Fernandes G."/>
            <person name="Varani A."/>
            <person name="Oliveira G."/>
            <person name="Pylro V."/>
        </authorList>
    </citation>
    <scope>NUCLEOTIDE SEQUENCE [LARGE SCALE GENOMIC DNA]</scope>
    <source>
        <strain evidence="10">AMD02</strain>
    </source>
</reference>
<comment type="catalytic activity">
    <reaction evidence="1">
        <text>ATP + protein L-histidine = ADP + protein N-phospho-L-histidine.</text>
        <dbReference type="EC" id="2.7.13.3"/>
    </reaction>
</comment>
<dbReference type="PANTHER" id="PTHR43047:SF72">
    <property type="entry name" value="OSMOSENSING HISTIDINE PROTEIN KINASE SLN1"/>
    <property type="match status" value="1"/>
</dbReference>
<dbReference type="Pfam" id="PF02518">
    <property type="entry name" value="HATPase_c"/>
    <property type="match status" value="1"/>
</dbReference>
<feature type="compositionally biased region" description="Low complexity" evidence="6">
    <location>
        <begin position="588"/>
        <end position="605"/>
    </location>
</feature>
<feature type="region of interest" description="Disordered" evidence="6">
    <location>
        <begin position="638"/>
        <end position="680"/>
    </location>
</feature>
<dbReference type="GO" id="GO:0009927">
    <property type="term" value="F:histidine phosphotransfer kinase activity"/>
    <property type="evidence" value="ECO:0007669"/>
    <property type="project" value="TreeGrafter"/>
</dbReference>